<comment type="function">
    <text evidence="7">Has a role in the initiation of DNA replication. Required at S-phase checkpoint.</text>
</comment>
<keyword evidence="5 7" id="KW-0539">Nucleus</keyword>
<evidence type="ECO:0000256" key="7">
    <source>
        <dbReference type="RuleBase" id="RU367067"/>
    </source>
</evidence>
<feature type="region of interest" description="Disordered" evidence="8">
    <location>
        <begin position="393"/>
        <end position="450"/>
    </location>
</feature>
<keyword evidence="4 7" id="KW-0235">DNA replication</keyword>
<dbReference type="GO" id="GO:0003697">
    <property type="term" value="F:single-stranded DNA binding"/>
    <property type="evidence" value="ECO:0007669"/>
    <property type="project" value="TreeGrafter"/>
</dbReference>
<keyword evidence="10" id="KW-1185">Reference proteome</keyword>
<dbReference type="GO" id="GO:1902977">
    <property type="term" value="P:mitotic DNA replication preinitiation complex assembly"/>
    <property type="evidence" value="ECO:0007669"/>
    <property type="project" value="TreeGrafter"/>
</dbReference>
<dbReference type="PANTHER" id="PTHR28124:SF1">
    <property type="entry name" value="DNA REPLICATION REGULATOR SLD2"/>
    <property type="match status" value="1"/>
</dbReference>
<keyword evidence="6 7" id="KW-0131">Cell cycle</keyword>
<dbReference type="Pfam" id="PF11719">
    <property type="entry name" value="Drc1-Sld2"/>
    <property type="match status" value="1"/>
</dbReference>
<evidence type="ECO:0000256" key="5">
    <source>
        <dbReference type="ARBA" id="ARBA00023242"/>
    </source>
</evidence>
<protein>
    <recommendedName>
        <fullName evidence="3 7">DNA replication regulator SLD2</fullName>
    </recommendedName>
</protein>
<dbReference type="Proteomes" id="UP001220961">
    <property type="component" value="Chromosome 4"/>
</dbReference>
<dbReference type="GO" id="GO:0000727">
    <property type="term" value="P:double-strand break repair via break-induced replication"/>
    <property type="evidence" value="ECO:0007669"/>
    <property type="project" value="TreeGrafter"/>
</dbReference>
<organism evidence="9 10">
    <name type="scientific">Malassezia caprae</name>
    <dbReference type="NCBI Taxonomy" id="1381934"/>
    <lineage>
        <taxon>Eukaryota</taxon>
        <taxon>Fungi</taxon>
        <taxon>Dikarya</taxon>
        <taxon>Basidiomycota</taxon>
        <taxon>Ustilaginomycotina</taxon>
        <taxon>Malasseziomycetes</taxon>
        <taxon>Malasseziales</taxon>
        <taxon>Malasseziaceae</taxon>
        <taxon>Malassezia</taxon>
    </lineage>
</organism>
<comment type="similarity">
    <text evidence="2 7">Belongs to the SLD2 family.</text>
</comment>
<evidence type="ECO:0000313" key="10">
    <source>
        <dbReference type="Proteomes" id="UP001220961"/>
    </source>
</evidence>
<evidence type="ECO:0000313" key="9">
    <source>
        <dbReference type="EMBL" id="WFD20057.1"/>
    </source>
</evidence>
<dbReference type="EMBL" id="CP119911">
    <property type="protein sequence ID" value="WFD20057.1"/>
    <property type="molecule type" value="Genomic_DNA"/>
</dbReference>
<dbReference type="GO" id="GO:0006270">
    <property type="term" value="P:DNA replication initiation"/>
    <property type="evidence" value="ECO:0007669"/>
    <property type="project" value="UniProtKB-UniRule"/>
</dbReference>
<feature type="compositionally biased region" description="Polar residues" evidence="8">
    <location>
        <begin position="133"/>
        <end position="147"/>
    </location>
</feature>
<evidence type="ECO:0000256" key="4">
    <source>
        <dbReference type="ARBA" id="ARBA00022705"/>
    </source>
</evidence>
<dbReference type="GO" id="GO:0031261">
    <property type="term" value="C:DNA replication preinitiation complex"/>
    <property type="evidence" value="ECO:0007669"/>
    <property type="project" value="TreeGrafter"/>
</dbReference>
<evidence type="ECO:0000256" key="1">
    <source>
        <dbReference type="ARBA" id="ARBA00004123"/>
    </source>
</evidence>
<evidence type="ECO:0000256" key="3">
    <source>
        <dbReference type="ARBA" id="ARBA00018363"/>
    </source>
</evidence>
<dbReference type="InterPro" id="IPR021110">
    <property type="entry name" value="DNA_rep_checkpnt_protein"/>
</dbReference>
<feature type="compositionally biased region" description="Acidic residues" evidence="8">
    <location>
        <begin position="117"/>
        <end position="128"/>
    </location>
</feature>
<dbReference type="InterPro" id="IPR040203">
    <property type="entry name" value="Sld2"/>
</dbReference>
<name>A0AAF0ECJ3_9BASI</name>
<accession>A0AAF0ECJ3</accession>
<dbReference type="AlphaFoldDB" id="A0AAF0ECJ3"/>
<evidence type="ECO:0000256" key="8">
    <source>
        <dbReference type="SAM" id="MobiDB-lite"/>
    </source>
</evidence>
<sequence>MEAILRRQLKDWRRAFRKEHDREPTKSDMQRDPDMASTYDTWRALTRSGSSRSHTSRREAAGPPRSDTPATPKKTKAAPMPAPSPGNPFRSPQKPTKHYAQMPQFPLASHEVPAAEPESESDVSDMDVEPAAAQTTPVQRTPKSLPTQLPLYTPRTKARKRLRGEDVTTPPHERLKRTASQTEHARLLAQSPHTSSRRSMSRIFSGPSHDLDTPAGESYGPSPRKSQVPGGFLPLFHSDSSTIPGAARAPLPEASEPPAVELVPATQTSAPERDADQGAAASGPPSRATPSASAHQPAPMVVDVDGDAKIHVVPYRRYDSFPLADQIDFDDNVLALPHTELDHVEAPTEHVVGADRLSHVESRTLSSPQKHAQRALHERRARNDEMVLGLVGHAEPPAAPGIPRTGRSGLDVDEDVLSHPAEDDDDDWASEASSADYGLGDGGMDVTDVV</sequence>
<evidence type="ECO:0000256" key="2">
    <source>
        <dbReference type="ARBA" id="ARBA00007276"/>
    </source>
</evidence>
<dbReference type="PANTHER" id="PTHR28124">
    <property type="entry name" value="DNA REPLICATION REGULATOR SLD2"/>
    <property type="match status" value="1"/>
</dbReference>
<evidence type="ECO:0000256" key="6">
    <source>
        <dbReference type="ARBA" id="ARBA00023306"/>
    </source>
</evidence>
<dbReference type="Gene3D" id="1.10.10.1460">
    <property type="match status" value="1"/>
</dbReference>
<reference evidence="9" key="1">
    <citation type="submission" date="2023-03" db="EMBL/GenBank/DDBJ databases">
        <title>Mating type loci evolution in Malassezia.</title>
        <authorList>
            <person name="Coelho M.A."/>
        </authorList>
    </citation>
    <scope>NUCLEOTIDE SEQUENCE</scope>
    <source>
        <strain evidence="9">CBS 10434</strain>
    </source>
</reference>
<comment type="subcellular location">
    <subcellularLocation>
        <location evidence="1 7">Nucleus</location>
    </subcellularLocation>
</comment>
<gene>
    <name evidence="9" type="ORF">MCAP1_002301</name>
</gene>
<feature type="region of interest" description="Disordered" evidence="8">
    <location>
        <begin position="1"/>
        <end position="298"/>
    </location>
</feature>
<dbReference type="GO" id="GO:0003688">
    <property type="term" value="F:DNA replication origin binding"/>
    <property type="evidence" value="ECO:0007669"/>
    <property type="project" value="TreeGrafter"/>
</dbReference>
<feature type="compositionally biased region" description="Basic and acidic residues" evidence="8">
    <location>
        <begin position="1"/>
        <end position="34"/>
    </location>
</feature>
<proteinExistence type="inferred from homology"/>